<evidence type="ECO:0000313" key="13">
    <source>
        <dbReference type="EMBL" id="GGA97931.1"/>
    </source>
</evidence>
<reference evidence="14" key="1">
    <citation type="journal article" date="2019" name="Int. J. Syst. Evol. Microbiol.">
        <title>The Global Catalogue of Microorganisms (GCM) 10K type strain sequencing project: providing services to taxonomists for standard genome sequencing and annotation.</title>
        <authorList>
            <consortium name="The Broad Institute Genomics Platform"/>
            <consortium name="The Broad Institute Genome Sequencing Center for Infectious Disease"/>
            <person name="Wu L."/>
            <person name="Ma J."/>
        </authorList>
    </citation>
    <scope>NUCLEOTIDE SEQUENCE [LARGE SCALE GENOMIC DNA]</scope>
    <source>
        <strain evidence="14">CGMCC 1.10131</strain>
    </source>
</reference>
<evidence type="ECO:0000256" key="7">
    <source>
        <dbReference type="ARBA" id="ARBA00022840"/>
    </source>
</evidence>
<proteinExistence type="inferred from homology"/>
<keyword evidence="14" id="KW-1185">Reference proteome</keyword>
<evidence type="ECO:0000256" key="9">
    <source>
        <dbReference type="ARBA" id="ARBA00032554"/>
    </source>
</evidence>
<evidence type="ECO:0000256" key="3">
    <source>
        <dbReference type="ARBA" id="ARBA00017473"/>
    </source>
</evidence>
<dbReference type="Gene3D" id="3.30.230.10">
    <property type="match status" value="1"/>
</dbReference>
<keyword evidence="4 10" id="KW-0808">Transferase</keyword>
<dbReference type="SUPFAM" id="SSF55060">
    <property type="entry name" value="GHMP Kinase, C-terminal domain"/>
    <property type="match status" value="1"/>
</dbReference>
<evidence type="ECO:0000256" key="2">
    <source>
        <dbReference type="ARBA" id="ARBA00012052"/>
    </source>
</evidence>
<dbReference type="Gene3D" id="3.30.70.890">
    <property type="entry name" value="GHMP kinase, C-terminal domain"/>
    <property type="match status" value="1"/>
</dbReference>
<dbReference type="GO" id="GO:0016301">
    <property type="term" value="F:kinase activity"/>
    <property type="evidence" value="ECO:0007669"/>
    <property type="project" value="UniProtKB-KW"/>
</dbReference>
<protein>
    <recommendedName>
        <fullName evidence="3 10">4-diphosphocytidyl-2-C-methyl-D-erythritol kinase</fullName>
        <shortName evidence="10">CMK</shortName>
        <ecNumber evidence="2 10">2.7.1.148</ecNumber>
    </recommendedName>
    <alternativeName>
        <fullName evidence="9 10">4-(cytidine-5'-diphospho)-2-C-methyl-D-erythritol kinase</fullName>
    </alternativeName>
</protein>
<dbReference type="InterPro" id="IPR014721">
    <property type="entry name" value="Ribsml_uS5_D2-typ_fold_subgr"/>
</dbReference>
<name>A0ABQ1HZT0_9ALTE</name>
<evidence type="ECO:0000256" key="10">
    <source>
        <dbReference type="HAMAP-Rule" id="MF_00061"/>
    </source>
</evidence>
<evidence type="ECO:0000256" key="4">
    <source>
        <dbReference type="ARBA" id="ARBA00022679"/>
    </source>
</evidence>
<dbReference type="InterPro" id="IPR006204">
    <property type="entry name" value="GHMP_kinase_N_dom"/>
</dbReference>
<feature type="domain" description="GHMP kinase N-terminal" evidence="11">
    <location>
        <begin position="69"/>
        <end position="146"/>
    </location>
</feature>
<keyword evidence="7 10" id="KW-0067">ATP-binding</keyword>
<evidence type="ECO:0000256" key="6">
    <source>
        <dbReference type="ARBA" id="ARBA00022777"/>
    </source>
</evidence>
<accession>A0ABQ1HZT0</accession>
<evidence type="ECO:0000259" key="11">
    <source>
        <dbReference type="Pfam" id="PF00288"/>
    </source>
</evidence>
<sequence length="287" mass="31800">MTQATLSGPWLAPAKLNLFLYVTGRRADGYHDLQTLFQFIDCCDQLYFALNPTGAIRLNSDLDFPAEDNLVVKAARLLQQHCDIKQGVSITLDKRLPMGGGIGGGSSNAATTLLVLNQLWQCQLNLEQLAALGLQLGADLPIFIHGHSAFAEGVGEQLQNVDPEEKWYLVLHPDVHVSTPSVFQHPKLPRNTPKRSWNELKSSDWHNDCQEIVAKVYPEVAQALGWLLEYAPSRMTGTGSCVFAAFDTEREALAVLNKRPKNLTGFVCKSCNQSPLHQQLNQIKNIQ</sequence>
<feature type="active site" evidence="10">
    <location>
        <position position="15"/>
    </location>
</feature>
<dbReference type="InterPro" id="IPR036554">
    <property type="entry name" value="GHMP_kinase_C_sf"/>
</dbReference>
<feature type="active site" evidence="10">
    <location>
        <position position="139"/>
    </location>
</feature>
<comment type="caution">
    <text evidence="13">The sequence shown here is derived from an EMBL/GenBank/DDBJ whole genome shotgun (WGS) entry which is preliminary data.</text>
</comment>
<keyword evidence="6 10" id="KW-0418">Kinase</keyword>
<evidence type="ECO:0000256" key="5">
    <source>
        <dbReference type="ARBA" id="ARBA00022741"/>
    </source>
</evidence>
<dbReference type="InterPro" id="IPR004424">
    <property type="entry name" value="IspE"/>
</dbReference>
<dbReference type="Proteomes" id="UP000651977">
    <property type="component" value="Unassembled WGS sequence"/>
</dbReference>
<dbReference type="PANTHER" id="PTHR43527">
    <property type="entry name" value="4-DIPHOSPHOCYTIDYL-2-C-METHYL-D-ERYTHRITOL KINASE, CHLOROPLASTIC"/>
    <property type="match status" value="1"/>
</dbReference>
<evidence type="ECO:0000313" key="14">
    <source>
        <dbReference type="Proteomes" id="UP000651977"/>
    </source>
</evidence>
<feature type="domain" description="GHMP kinase C-terminal" evidence="12">
    <location>
        <begin position="197"/>
        <end position="260"/>
    </location>
</feature>
<evidence type="ECO:0000256" key="8">
    <source>
        <dbReference type="ARBA" id="ARBA00023229"/>
    </source>
</evidence>
<dbReference type="PANTHER" id="PTHR43527:SF2">
    <property type="entry name" value="4-DIPHOSPHOCYTIDYL-2-C-METHYL-D-ERYTHRITOL KINASE, CHLOROPLASTIC"/>
    <property type="match status" value="1"/>
</dbReference>
<dbReference type="Pfam" id="PF00288">
    <property type="entry name" value="GHMP_kinases_N"/>
    <property type="match status" value="1"/>
</dbReference>
<comment type="pathway">
    <text evidence="10">Isoprenoid biosynthesis; isopentenyl diphosphate biosynthesis via DXP pathway; isopentenyl diphosphate from 1-deoxy-D-xylulose 5-phosphate: step 3/6.</text>
</comment>
<dbReference type="EC" id="2.7.1.148" evidence="2 10"/>
<dbReference type="Pfam" id="PF08544">
    <property type="entry name" value="GHMP_kinases_C"/>
    <property type="match status" value="1"/>
</dbReference>
<comment type="similarity">
    <text evidence="1 10">Belongs to the GHMP kinase family. IspE subfamily.</text>
</comment>
<organism evidence="13 14">
    <name type="scientific">Agarivorans gilvus</name>
    <dbReference type="NCBI Taxonomy" id="680279"/>
    <lineage>
        <taxon>Bacteria</taxon>
        <taxon>Pseudomonadati</taxon>
        <taxon>Pseudomonadota</taxon>
        <taxon>Gammaproteobacteria</taxon>
        <taxon>Alteromonadales</taxon>
        <taxon>Alteromonadaceae</taxon>
        <taxon>Agarivorans</taxon>
    </lineage>
</organism>
<dbReference type="HAMAP" id="MF_00061">
    <property type="entry name" value="IspE"/>
    <property type="match status" value="1"/>
</dbReference>
<dbReference type="InterPro" id="IPR020568">
    <property type="entry name" value="Ribosomal_Su5_D2-typ_SF"/>
</dbReference>
<comment type="function">
    <text evidence="10">Catalyzes the phosphorylation of the position 2 hydroxy group of 4-diphosphocytidyl-2C-methyl-D-erythritol.</text>
</comment>
<dbReference type="SUPFAM" id="SSF54211">
    <property type="entry name" value="Ribosomal protein S5 domain 2-like"/>
    <property type="match status" value="1"/>
</dbReference>
<dbReference type="EMBL" id="BMDY01000004">
    <property type="protein sequence ID" value="GGA97931.1"/>
    <property type="molecule type" value="Genomic_DNA"/>
</dbReference>
<evidence type="ECO:0000256" key="1">
    <source>
        <dbReference type="ARBA" id="ARBA00009684"/>
    </source>
</evidence>
<dbReference type="RefSeq" id="WP_055732278.1">
    <property type="nucleotide sequence ID" value="NZ_BMDY01000004.1"/>
</dbReference>
<evidence type="ECO:0000259" key="12">
    <source>
        <dbReference type="Pfam" id="PF08544"/>
    </source>
</evidence>
<feature type="binding site" evidence="10">
    <location>
        <begin position="97"/>
        <end position="107"/>
    </location>
    <ligand>
        <name>ATP</name>
        <dbReference type="ChEBI" id="CHEBI:30616"/>
    </ligand>
</feature>
<dbReference type="InterPro" id="IPR013750">
    <property type="entry name" value="GHMP_kinase_C_dom"/>
</dbReference>
<dbReference type="NCBIfam" id="TIGR00154">
    <property type="entry name" value="ispE"/>
    <property type="match status" value="1"/>
</dbReference>
<gene>
    <name evidence="10 13" type="primary">ispE</name>
    <name evidence="13" type="ORF">GCM10007414_08600</name>
</gene>
<comment type="catalytic activity">
    <reaction evidence="10">
        <text>4-CDP-2-C-methyl-D-erythritol + ATP = 4-CDP-2-C-methyl-D-erythritol 2-phosphate + ADP + H(+)</text>
        <dbReference type="Rhea" id="RHEA:18437"/>
        <dbReference type="ChEBI" id="CHEBI:15378"/>
        <dbReference type="ChEBI" id="CHEBI:30616"/>
        <dbReference type="ChEBI" id="CHEBI:57823"/>
        <dbReference type="ChEBI" id="CHEBI:57919"/>
        <dbReference type="ChEBI" id="CHEBI:456216"/>
        <dbReference type="EC" id="2.7.1.148"/>
    </reaction>
</comment>
<keyword evidence="5 10" id="KW-0547">Nucleotide-binding</keyword>
<keyword evidence="8 10" id="KW-0414">Isoprene biosynthesis</keyword>
<dbReference type="PIRSF" id="PIRSF010376">
    <property type="entry name" value="IspE"/>
    <property type="match status" value="1"/>
</dbReference>